<dbReference type="PROSITE" id="PS00136">
    <property type="entry name" value="SUBTILASE_ASP"/>
    <property type="match status" value="1"/>
</dbReference>
<dbReference type="Pfam" id="PF00082">
    <property type="entry name" value="Peptidase_S8"/>
    <property type="match status" value="1"/>
</dbReference>
<dbReference type="CDD" id="cd07487">
    <property type="entry name" value="Peptidases_S8_1"/>
    <property type="match status" value="1"/>
</dbReference>
<dbReference type="PROSITE" id="PS51892">
    <property type="entry name" value="SUBTILASE"/>
    <property type="match status" value="1"/>
</dbReference>
<protein>
    <submittedName>
        <fullName evidence="8">Serine protease</fullName>
    </submittedName>
</protein>
<comment type="similarity">
    <text evidence="1 5 6">Belongs to the peptidase S8 family.</text>
</comment>
<dbReference type="EMBL" id="BONX01000044">
    <property type="protein sequence ID" value="GIG99432.1"/>
    <property type="molecule type" value="Genomic_DNA"/>
</dbReference>
<keyword evidence="4 5" id="KW-0720">Serine protease</keyword>
<dbReference type="InterPro" id="IPR022398">
    <property type="entry name" value="Peptidase_S8_His-AS"/>
</dbReference>
<dbReference type="PRINTS" id="PR00723">
    <property type="entry name" value="SUBTILISIN"/>
</dbReference>
<sequence length="1010" mass="105995">MEPPVAAGTLDRRLFNVSKLVEFGYDDRSRQDIPLIVTRTAGTRTTAPDPVAAAGVPVDRHLPSVRGETVRAKKDVAGRLWSALRSAPGVHGLAAGISRVALDGPVRASLDRSVPQVGAPAAWQAGHTGQGATVAVLDTGIDPTHPDLADAVVGSRDFTGSESGATDRAGHGTHVASIITGSGAASGGRYAGVAPDARLLNGKVLGDHGGGLESDVIAGMEWAVAEGADAVNLSLGSSFPSDGTEALDEAVNRLSAASDVLFVVSAGNSGPAQGSIASPGAADAALTVGAVSARDELAEFSSRGPRLGDSAIKPDITAPGVDIVAARADGSDRGTPVDDRYTSLSGTSMAAPHVAGVAAILAGQRPELGGEDLKSILMGTAVPGDGLTVYAQGAGRVDAARAVGQGVYAQPATVSNGIARWPHQDDTPIERTVTYRNVTDAPVTLALAVDVRGPSGAAAPAAMFTMDSSQVTVPARGSAPVRLVTDTSVSAPDGVYGGVLVATGPDGRAVRTPVGVVREVESYDVTMTFLDHDGEPTANYLSTLTDLANPTAHHPYDPSGSVVVRLPKGQYCLSASIQTGSRGEDRFLDTLVSEPTVPVVGDMALTFDAREGKQFGAIVDRPATQRVLTDVGFGRQTAWGGSSEILSGWDMAHLRVRPSATRAPDDEFEFRVRTTLAAPDGSGGVHPYLYNIQWSGYGRVPADLTPRVRDRELAVVHTELAATGADKKVGKDNPLVAFPTPARITEYFTPDIPWHREWVQYGPDDPEWPEAGLYTSTPRTFHLGQRVTERWYAGVFGPAFPVRDTWVGRKENTIAAQPPLFVDQAPDRFGRSRVDGFRATLYRDGQRIGESDDGYFDVPADPATYRLEVESTRSTVELSTRVSSAWTFRSEHVAVEDPKGPASPLPVMAIRFAPKLDDHNRAPAGSRFSFPIYVQRQEGARHGTLTNVTVQASYDDGATWGPVPLSGEGLNRTAHLMHPTGQGFVSLKASATDSAGNGVEQTIIRAYAVE</sequence>
<comment type="caution">
    <text evidence="8">The sequence shown here is derived from an EMBL/GenBank/DDBJ whole genome shotgun (WGS) entry which is preliminary data.</text>
</comment>
<dbReference type="GO" id="GO:0006508">
    <property type="term" value="P:proteolysis"/>
    <property type="evidence" value="ECO:0007669"/>
    <property type="project" value="UniProtKB-KW"/>
</dbReference>
<dbReference type="Gene3D" id="3.40.50.200">
    <property type="entry name" value="Peptidase S8/S53 domain"/>
    <property type="match status" value="1"/>
</dbReference>
<dbReference type="RefSeq" id="WP_203860790.1">
    <property type="nucleotide sequence ID" value="NZ_BAAAZQ010000012.1"/>
</dbReference>
<evidence type="ECO:0000256" key="1">
    <source>
        <dbReference type="ARBA" id="ARBA00011073"/>
    </source>
</evidence>
<evidence type="ECO:0000256" key="2">
    <source>
        <dbReference type="ARBA" id="ARBA00022670"/>
    </source>
</evidence>
<feature type="domain" description="Peptidase S8/S53" evidence="7">
    <location>
        <begin position="129"/>
        <end position="395"/>
    </location>
</feature>
<keyword evidence="3 5" id="KW-0378">Hydrolase</keyword>
<dbReference type="Proteomes" id="UP000621500">
    <property type="component" value="Unassembled WGS sequence"/>
</dbReference>
<evidence type="ECO:0000256" key="4">
    <source>
        <dbReference type="ARBA" id="ARBA00022825"/>
    </source>
</evidence>
<dbReference type="InterPro" id="IPR051048">
    <property type="entry name" value="Peptidase_S8/S53_subtilisin"/>
</dbReference>
<evidence type="ECO:0000313" key="9">
    <source>
        <dbReference type="Proteomes" id="UP000621500"/>
    </source>
</evidence>
<feature type="active site" description="Charge relay system" evidence="5">
    <location>
        <position position="348"/>
    </location>
</feature>
<keyword evidence="9" id="KW-1185">Reference proteome</keyword>
<evidence type="ECO:0000313" key="8">
    <source>
        <dbReference type="EMBL" id="GIG99432.1"/>
    </source>
</evidence>
<dbReference type="PROSITE" id="PS00138">
    <property type="entry name" value="SUBTILASE_SER"/>
    <property type="match status" value="1"/>
</dbReference>
<dbReference type="PANTHER" id="PTHR43399:SF4">
    <property type="entry name" value="CELL WALL-ASSOCIATED PROTEASE"/>
    <property type="match status" value="1"/>
</dbReference>
<accession>A0ABQ4EXU3</accession>
<evidence type="ECO:0000259" key="7">
    <source>
        <dbReference type="Pfam" id="PF00082"/>
    </source>
</evidence>
<dbReference type="SUPFAM" id="SSF52743">
    <property type="entry name" value="Subtilisin-like"/>
    <property type="match status" value="1"/>
</dbReference>
<feature type="active site" description="Charge relay system" evidence="5">
    <location>
        <position position="138"/>
    </location>
</feature>
<organism evidence="8 9">
    <name type="scientific">Plantactinospora mayteni</name>
    <dbReference type="NCBI Taxonomy" id="566021"/>
    <lineage>
        <taxon>Bacteria</taxon>
        <taxon>Bacillati</taxon>
        <taxon>Actinomycetota</taxon>
        <taxon>Actinomycetes</taxon>
        <taxon>Micromonosporales</taxon>
        <taxon>Micromonosporaceae</taxon>
        <taxon>Plantactinospora</taxon>
    </lineage>
</organism>
<dbReference type="PROSITE" id="PS00137">
    <property type="entry name" value="SUBTILASE_HIS"/>
    <property type="match status" value="1"/>
</dbReference>
<evidence type="ECO:0000256" key="6">
    <source>
        <dbReference type="RuleBase" id="RU003355"/>
    </source>
</evidence>
<reference evidence="8 9" key="1">
    <citation type="submission" date="2021-01" db="EMBL/GenBank/DDBJ databases">
        <title>Whole genome shotgun sequence of Plantactinospora mayteni NBRC 109088.</title>
        <authorList>
            <person name="Komaki H."/>
            <person name="Tamura T."/>
        </authorList>
    </citation>
    <scope>NUCLEOTIDE SEQUENCE [LARGE SCALE GENOMIC DNA]</scope>
    <source>
        <strain evidence="8 9">NBRC 109088</strain>
    </source>
</reference>
<name>A0ABQ4EXU3_9ACTN</name>
<dbReference type="InterPro" id="IPR036852">
    <property type="entry name" value="Peptidase_S8/S53_dom_sf"/>
</dbReference>
<evidence type="ECO:0000256" key="3">
    <source>
        <dbReference type="ARBA" id="ARBA00022801"/>
    </source>
</evidence>
<dbReference type="InterPro" id="IPR023828">
    <property type="entry name" value="Peptidase_S8_Ser-AS"/>
</dbReference>
<evidence type="ECO:0000256" key="5">
    <source>
        <dbReference type="PROSITE-ProRule" id="PRU01240"/>
    </source>
</evidence>
<dbReference type="InterPro" id="IPR015500">
    <property type="entry name" value="Peptidase_S8_subtilisin-rel"/>
</dbReference>
<keyword evidence="2 5" id="KW-0645">Protease</keyword>
<dbReference type="GO" id="GO:0008233">
    <property type="term" value="F:peptidase activity"/>
    <property type="evidence" value="ECO:0007669"/>
    <property type="project" value="UniProtKB-KW"/>
</dbReference>
<dbReference type="InterPro" id="IPR000209">
    <property type="entry name" value="Peptidase_S8/S53_dom"/>
</dbReference>
<dbReference type="PANTHER" id="PTHR43399">
    <property type="entry name" value="SUBTILISIN-RELATED"/>
    <property type="match status" value="1"/>
</dbReference>
<proteinExistence type="inferred from homology"/>
<feature type="active site" description="Charge relay system" evidence="5">
    <location>
        <position position="171"/>
    </location>
</feature>
<dbReference type="InterPro" id="IPR023827">
    <property type="entry name" value="Peptidase_S8_Asp-AS"/>
</dbReference>
<gene>
    <name evidence="8" type="ORF">Pma05_60050</name>
</gene>